<keyword evidence="1" id="KW-0732">Signal</keyword>
<keyword evidence="2" id="KW-1185">Reference proteome</keyword>
<dbReference type="RefSeq" id="XP_017771062.1">
    <property type="nucleotide sequence ID" value="XM_017915573.1"/>
</dbReference>
<sequence>MATIKFLVVLILALSVFADGKILKCHQCDGLVECDASEDNLADCKEDQLFCYIRAINAENDKFTRGCTSNGKMCEVLKGITCGICQKDECNSASTIGSTVIGITSLLILKALTDHL</sequence>
<dbReference type="InterPro" id="IPR045860">
    <property type="entry name" value="Snake_toxin-like_sf"/>
</dbReference>
<proteinExistence type="predicted"/>
<feature type="signal peptide" evidence="1">
    <location>
        <begin position="1"/>
        <end position="18"/>
    </location>
</feature>
<organism evidence="2 3">
    <name type="scientific">Nicrophorus vespilloides</name>
    <name type="common">Boreal carrion beetle</name>
    <dbReference type="NCBI Taxonomy" id="110193"/>
    <lineage>
        <taxon>Eukaryota</taxon>
        <taxon>Metazoa</taxon>
        <taxon>Ecdysozoa</taxon>
        <taxon>Arthropoda</taxon>
        <taxon>Hexapoda</taxon>
        <taxon>Insecta</taxon>
        <taxon>Pterygota</taxon>
        <taxon>Neoptera</taxon>
        <taxon>Endopterygota</taxon>
        <taxon>Coleoptera</taxon>
        <taxon>Polyphaga</taxon>
        <taxon>Staphyliniformia</taxon>
        <taxon>Silphidae</taxon>
        <taxon>Nicrophorinae</taxon>
        <taxon>Nicrophorus</taxon>
    </lineage>
</organism>
<gene>
    <name evidence="3" type="primary">LOC108558604</name>
</gene>
<name>A0ABM1M912_NICVS</name>
<evidence type="ECO:0000256" key="1">
    <source>
        <dbReference type="SAM" id="SignalP"/>
    </source>
</evidence>
<dbReference type="GeneID" id="108558604"/>
<feature type="chain" id="PRO_5045468879" evidence="1">
    <location>
        <begin position="19"/>
        <end position="116"/>
    </location>
</feature>
<evidence type="ECO:0000313" key="3">
    <source>
        <dbReference type="RefSeq" id="XP_017771062.1"/>
    </source>
</evidence>
<accession>A0ABM1M912</accession>
<protein>
    <submittedName>
        <fullName evidence="3">Uncharacterized protein LOC108558604</fullName>
    </submittedName>
</protein>
<evidence type="ECO:0000313" key="2">
    <source>
        <dbReference type="Proteomes" id="UP000695000"/>
    </source>
</evidence>
<reference evidence="3" key="1">
    <citation type="submission" date="2025-08" db="UniProtKB">
        <authorList>
            <consortium name="RefSeq"/>
        </authorList>
    </citation>
    <scope>IDENTIFICATION</scope>
    <source>
        <tissue evidence="3">Whole Larva</tissue>
    </source>
</reference>
<dbReference type="Proteomes" id="UP000695000">
    <property type="component" value="Unplaced"/>
</dbReference>
<dbReference type="SUPFAM" id="SSF57302">
    <property type="entry name" value="Snake toxin-like"/>
    <property type="match status" value="1"/>
</dbReference>